<accession>A0ABX8WAK0</accession>
<dbReference type="PANTHER" id="PTHR47814">
    <property type="entry name" value="PEPTIDYL-TRNA HYDROLASE ARFB"/>
    <property type="match status" value="1"/>
</dbReference>
<dbReference type="Proteomes" id="UP000825799">
    <property type="component" value="Chromosome"/>
</dbReference>
<evidence type="ECO:0000256" key="1">
    <source>
        <dbReference type="SAM" id="MobiDB-lite"/>
    </source>
</evidence>
<protein>
    <submittedName>
        <fullName evidence="3">Aminoacyl-tRNA hydrolase</fullName>
        <ecNumber evidence="3">3.1.1.29</ecNumber>
    </submittedName>
</protein>
<dbReference type="RefSeq" id="WP_220303573.1">
    <property type="nucleotide sequence ID" value="NZ_CP080590.1"/>
</dbReference>
<organism evidence="3 4">
    <name type="scientific">Devosia salina</name>
    <dbReference type="NCBI Taxonomy" id="2860336"/>
    <lineage>
        <taxon>Bacteria</taxon>
        <taxon>Pseudomonadati</taxon>
        <taxon>Pseudomonadota</taxon>
        <taxon>Alphaproteobacteria</taxon>
        <taxon>Hyphomicrobiales</taxon>
        <taxon>Devosiaceae</taxon>
        <taxon>Devosia</taxon>
    </lineage>
</organism>
<sequence>MAEPIHITRSISIDPAEIEESFIRASGPGGQNVNKVSSAVQLRFDLRNSPNVPEPMKRRVAALAGSRITKDGIILITSNAHRDQPLNRTEALARLVALLRAGAHVPKPRLATRPTLASKKRRLEGKSVRSAVKRMRGRPSGEE</sequence>
<name>A0ABX8WAK0_9HYPH</name>
<dbReference type="Pfam" id="PF00472">
    <property type="entry name" value="RF-1"/>
    <property type="match status" value="1"/>
</dbReference>
<feature type="domain" description="Prokaryotic-type class I peptide chain release factors" evidence="2">
    <location>
        <begin position="24"/>
        <end position="40"/>
    </location>
</feature>
<dbReference type="GO" id="GO:0004045">
    <property type="term" value="F:peptidyl-tRNA hydrolase activity"/>
    <property type="evidence" value="ECO:0007669"/>
    <property type="project" value="UniProtKB-EC"/>
</dbReference>
<dbReference type="EMBL" id="CP080590">
    <property type="protein sequence ID" value="QYO75109.1"/>
    <property type="molecule type" value="Genomic_DNA"/>
</dbReference>
<dbReference type="PANTHER" id="PTHR47814:SF1">
    <property type="entry name" value="PEPTIDYL-TRNA HYDROLASE ARFB"/>
    <property type="match status" value="1"/>
</dbReference>
<reference evidence="3 4" key="1">
    <citation type="submission" date="2021-08" db="EMBL/GenBank/DDBJ databases">
        <title>Devosia salina sp. nov., isolated from the South China Sea sediment.</title>
        <authorList>
            <person name="Zhou Z."/>
        </authorList>
    </citation>
    <scope>NUCLEOTIDE SEQUENCE [LARGE SCALE GENOMIC DNA]</scope>
    <source>
        <strain evidence="3 4">SCS-3</strain>
    </source>
</reference>
<keyword evidence="4" id="KW-1185">Reference proteome</keyword>
<evidence type="ECO:0000259" key="2">
    <source>
        <dbReference type="PROSITE" id="PS00745"/>
    </source>
</evidence>
<dbReference type="NCBIfam" id="NF006718">
    <property type="entry name" value="PRK09256.1"/>
    <property type="match status" value="1"/>
</dbReference>
<evidence type="ECO:0000313" key="4">
    <source>
        <dbReference type="Proteomes" id="UP000825799"/>
    </source>
</evidence>
<feature type="region of interest" description="Disordered" evidence="1">
    <location>
        <begin position="109"/>
        <end position="143"/>
    </location>
</feature>
<keyword evidence="3" id="KW-0378">Hydrolase</keyword>
<dbReference type="EC" id="3.1.1.29" evidence="3"/>
<proteinExistence type="predicted"/>
<dbReference type="InterPro" id="IPR000352">
    <property type="entry name" value="Pep_chain_release_fac_I"/>
</dbReference>
<evidence type="ECO:0000313" key="3">
    <source>
        <dbReference type="EMBL" id="QYO75109.1"/>
    </source>
</evidence>
<dbReference type="Gene3D" id="3.30.160.20">
    <property type="match status" value="1"/>
</dbReference>
<gene>
    <name evidence="3" type="primary">arfB</name>
    <name evidence="3" type="ORF">K1X15_10550</name>
</gene>
<dbReference type="SUPFAM" id="SSF110916">
    <property type="entry name" value="Peptidyl-tRNA hydrolase domain-like"/>
    <property type="match status" value="1"/>
</dbReference>
<dbReference type="PROSITE" id="PS00745">
    <property type="entry name" value="RF_PROK_I"/>
    <property type="match status" value="1"/>
</dbReference>